<dbReference type="PANTHER" id="PTHR22942">
    <property type="entry name" value="RECA/RAD51/RADA DNA STRAND-PAIRING FAMILY MEMBER"/>
    <property type="match status" value="1"/>
</dbReference>
<protein>
    <recommendedName>
        <fullName evidence="3">RecA family profile 1 domain-containing protein</fullName>
    </recommendedName>
</protein>
<dbReference type="PANTHER" id="PTHR22942:SF39">
    <property type="entry name" value="DNA REPAIR PROTEIN RAD51 HOMOLOG 1"/>
    <property type="match status" value="1"/>
</dbReference>
<dbReference type="Pfam" id="PF08423">
    <property type="entry name" value="Rad51"/>
    <property type="match status" value="1"/>
</dbReference>
<evidence type="ECO:0000259" key="3">
    <source>
        <dbReference type="PROSITE" id="PS50162"/>
    </source>
</evidence>
<accession>A0ABR4NDG2</accession>
<dbReference type="InterPro" id="IPR027417">
    <property type="entry name" value="P-loop_NTPase"/>
</dbReference>
<evidence type="ECO:0000313" key="5">
    <source>
        <dbReference type="Proteomes" id="UP001527925"/>
    </source>
</evidence>
<gene>
    <name evidence="4" type="ORF">HK105_203145</name>
</gene>
<dbReference type="Gene3D" id="1.10.150.20">
    <property type="entry name" value="5' to 3' exonuclease, C-terminal subdomain"/>
    <property type="match status" value="1"/>
</dbReference>
<keyword evidence="1" id="KW-0547">Nucleotide-binding</keyword>
<evidence type="ECO:0000256" key="2">
    <source>
        <dbReference type="ARBA" id="ARBA00022840"/>
    </source>
</evidence>
<dbReference type="PROSITE" id="PS50162">
    <property type="entry name" value="RECA_2"/>
    <property type="match status" value="1"/>
</dbReference>
<feature type="domain" description="RecA family profile 1" evidence="3">
    <location>
        <begin position="113"/>
        <end position="155"/>
    </location>
</feature>
<keyword evidence="2" id="KW-0067">ATP-binding</keyword>
<dbReference type="InterPro" id="IPR020588">
    <property type="entry name" value="RecA_ATP-bd"/>
</dbReference>
<sequence>MDQVVAEQDILADETAAVVEELPDFMEACSHCDAALGYCIDRLQDVGINQADIAKLKTQGITTVKGVQMSTSRTLLKIKGFSEVKVEKIKDAACRLISAGFMTATELFVRRKSIVRLSTGSKEFDKLLGGGIQSMSITEAFGEFRTGKTQLAHTL</sequence>
<dbReference type="EMBL" id="JADGIZ020000011">
    <property type="protein sequence ID" value="KAL2917479.1"/>
    <property type="molecule type" value="Genomic_DNA"/>
</dbReference>
<evidence type="ECO:0000313" key="4">
    <source>
        <dbReference type="EMBL" id="KAL2917479.1"/>
    </source>
</evidence>
<evidence type="ECO:0000256" key="1">
    <source>
        <dbReference type="ARBA" id="ARBA00022741"/>
    </source>
</evidence>
<reference evidence="4 5" key="1">
    <citation type="submission" date="2023-09" db="EMBL/GenBank/DDBJ databases">
        <title>Pangenome analysis of Batrachochytrium dendrobatidis and related Chytrids.</title>
        <authorList>
            <person name="Yacoub M.N."/>
            <person name="Stajich J.E."/>
            <person name="James T.Y."/>
        </authorList>
    </citation>
    <scope>NUCLEOTIDE SEQUENCE [LARGE SCALE GENOMIC DNA]</scope>
    <source>
        <strain evidence="4 5">JEL0888</strain>
    </source>
</reference>
<dbReference type="SUPFAM" id="SSF52540">
    <property type="entry name" value="P-loop containing nucleoside triphosphate hydrolases"/>
    <property type="match status" value="1"/>
</dbReference>
<dbReference type="Proteomes" id="UP001527925">
    <property type="component" value="Unassembled WGS sequence"/>
</dbReference>
<proteinExistence type="predicted"/>
<organism evidence="4 5">
    <name type="scientific">Polyrhizophydium stewartii</name>
    <dbReference type="NCBI Taxonomy" id="2732419"/>
    <lineage>
        <taxon>Eukaryota</taxon>
        <taxon>Fungi</taxon>
        <taxon>Fungi incertae sedis</taxon>
        <taxon>Chytridiomycota</taxon>
        <taxon>Chytridiomycota incertae sedis</taxon>
        <taxon>Chytridiomycetes</taxon>
        <taxon>Rhizophydiales</taxon>
        <taxon>Rhizophydiales incertae sedis</taxon>
        <taxon>Polyrhizophydium</taxon>
    </lineage>
</organism>
<dbReference type="InterPro" id="IPR010995">
    <property type="entry name" value="DNA_repair_Rad51/TF_NusA_a-hlx"/>
</dbReference>
<keyword evidence="5" id="KW-1185">Reference proteome</keyword>
<dbReference type="Gene3D" id="3.40.50.300">
    <property type="entry name" value="P-loop containing nucleotide triphosphate hydrolases"/>
    <property type="match status" value="1"/>
</dbReference>
<dbReference type="InterPro" id="IPR013632">
    <property type="entry name" value="Rad51_C"/>
</dbReference>
<name>A0ABR4NDG2_9FUNG</name>
<dbReference type="SUPFAM" id="SSF47794">
    <property type="entry name" value="Rad51 N-terminal domain-like"/>
    <property type="match status" value="1"/>
</dbReference>
<comment type="caution">
    <text evidence="4">The sequence shown here is derived from an EMBL/GenBank/DDBJ whole genome shotgun (WGS) entry which is preliminary data.</text>
</comment>